<name>A0A4R1MAL7_9FIRM</name>
<reference evidence="2 3" key="1">
    <citation type="submission" date="2019-03" db="EMBL/GenBank/DDBJ databases">
        <title>Genomic Encyclopedia of Type Strains, Phase IV (KMG-IV): sequencing the most valuable type-strain genomes for metagenomic binning, comparative biology and taxonomic classification.</title>
        <authorList>
            <person name="Goeker M."/>
        </authorList>
    </citation>
    <scope>NUCLEOTIDE SEQUENCE [LARGE SCALE GENOMIC DNA]</scope>
    <source>
        <strain evidence="2 3">DSM 24176</strain>
    </source>
</reference>
<accession>A0A4R1MAL7</accession>
<gene>
    <name evidence="2" type="ORF">EDC19_2857</name>
</gene>
<protein>
    <recommendedName>
        <fullName evidence="4">PH (Pleckstrin Homology) domain-containing protein</fullName>
    </recommendedName>
</protein>
<keyword evidence="1" id="KW-1133">Transmembrane helix</keyword>
<proteinExistence type="predicted"/>
<evidence type="ECO:0000313" key="3">
    <source>
        <dbReference type="Proteomes" id="UP000294545"/>
    </source>
</evidence>
<dbReference type="OrthoDB" id="1953575at2"/>
<feature type="transmembrane region" description="Helical" evidence="1">
    <location>
        <begin position="39"/>
        <end position="60"/>
    </location>
</feature>
<organism evidence="2 3">
    <name type="scientific">Natranaerovirga hydrolytica</name>
    <dbReference type="NCBI Taxonomy" id="680378"/>
    <lineage>
        <taxon>Bacteria</taxon>
        <taxon>Bacillati</taxon>
        <taxon>Bacillota</taxon>
        <taxon>Clostridia</taxon>
        <taxon>Lachnospirales</taxon>
        <taxon>Natranaerovirgaceae</taxon>
        <taxon>Natranaerovirga</taxon>
    </lineage>
</organism>
<feature type="transmembrane region" description="Helical" evidence="1">
    <location>
        <begin position="12"/>
        <end position="33"/>
    </location>
</feature>
<evidence type="ECO:0008006" key="4">
    <source>
        <dbReference type="Google" id="ProtNLM"/>
    </source>
</evidence>
<keyword evidence="1" id="KW-0812">Transmembrane</keyword>
<comment type="caution">
    <text evidence="2">The sequence shown here is derived from an EMBL/GenBank/DDBJ whole genome shotgun (WGS) entry which is preliminary data.</text>
</comment>
<keyword evidence="3" id="KW-1185">Reference proteome</keyword>
<evidence type="ECO:0000313" key="2">
    <source>
        <dbReference type="EMBL" id="TCK86803.1"/>
    </source>
</evidence>
<sequence>MYKEFSKRDKLTLLKFVVYLINVLLILNLINIIGNQLRLYPIIIDIMIILFIFFMITFIIRRYIIKYKYMIIEEEFIIKKIIGKKEIIAVDININQIIKIKSIYSEDYVKDKKKDYKKKMRLFNNNKNQQCFYCIYQEDDKKIYFEFEPSKKMLSYITNKEQEV</sequence>
<keyword evidence="1" id="KW-0472">Membrane</keyword>
<dbReference type="RefSeq" id="WP_132283509.1">
    <property type="nucleotide sequence ID" value="NZ_SMGQ01000019.1"/>
</dbReference>
<dbReference type="EMBL" id="SMGQ01000019">
    <property type="protein sequence ID" value="TCK86803.1"/>
    <property type="molecule type" value="Genomic_DNA"/>
</dbReference>
<evidence type="ECO:0000256" key="1">
    <source>
        <dbReference type="SAM" id="Phobius"/>
    </source>
</evidence>
<dbReference type="AlphaFoldDB" id="A0A4R1MAL7"/>
<dbReference type="Proteomes" id="UP000294545">
    <property type="component" value="Unassembled WGS sequence"/>
</dbReference>